<evidence type="ECO:0000256" key="1">
    <source>
        <dbReference type="ARBA" id="ARBA00006756"/>
    </source>
</evidence>
<proteinExistence type="inferred from homology"/>
<dbReference type="GO" id="GO:0000145">
    <property type="term" value="C:exocyst"/>
    <property type="evidence" value="ECO:0007669"/>
    <property type="project" value="InterPro"/>
</dbReference>
<reference evidence="6 7" key="1">
    <citation type="submission" date="2019-07" db="EMBL/GenBank/DDBJ databases">
        <title>Finished genome of Venturia effusa.</title>
        <authorList>
            <person name="Young C.A."/>
            <person name="Cox M.P."/>
            <person name="Ganley A.R.D."/>
            <person name="David W.J."/>
        </authorList>
    </citation>
    <scope>NUCLEOTIDE SEQUENCE [LARGE SCALE GENOMIC DNA]</scope>
    <source>
        <strain evidence="7">albino</strain>
    </source>
</reference>
<dbReference type="InterPro" id="IPR046364">
    <property type="entry name" value="Exo70_C"/>
</dbReference>
<dbReference type="PANTHER" id="PTHR12542">
    <property type="entry name" value="EXOCYST COMPLEX PROTEIN EXO70"/>
    <property type="match status" value="1"/>
</dbReference>
<dbReference type="STRING" id="50376.A0A517L4L7"/>
<keyword evidence="4" id="KW-0653">Protein transport</keyword>
<dbReference type="Pfam" id="PF03081">
    <property type="entry name" value="Exo70_C"/>
    <property type="match status" value="1"/>
</dbReference>
<evidence type="ECO:0000256" key="4">
    <source>
        <dbReference type="RuleBase" id="RU365026"/>
    </source>
</evidence>
<dbReference type="Pfam" id="PF20669">
    <property type="entry name" value="Exo70_N"/>
    <property type="match status" value="1"/>
</dbReference>
<dbReference type="SUPFAM" id="SSF74788">
    <property type="entry name" value="Cullin repeat-like"/>
    <property type="match status" value="1"/>
</dbReference>
<accession>A0A517L4L7</accession>
<dbReference type="EMBL" id="CP042189">
    <property type="protein sequence ID" value="QDS70597.1"/>
    <property type="molecule type" value="Genomic_DNA"/>
</dbReference>
<keyword evidence="2 4" id="KW-0813">Transport</keyword>
<comment type="function">
    <text evidence="4">Involved in the secretory pathway as part of the exocyst complex which tethers secretory vesicles to the sites of exocytosis. Also plays a role in the assembly of the exocyst.</text>
</comment>
<evidence type="ECO:0000259" key="5">
    <source>
        <dbReference type="Pfam" id="PF03081"/>
    </source>
</evidence>
<dbReference type="InterPro" id="IPR016159">
    <property type="entry name" value="Cullin_repeat-like_dom_sf"/>
</dbReference>
<dbReference type="Gene3D" id="1.20.1280.170">
    <property type="entry name" value="Exocyst complex component Exo70"/>
    <property type="match status" value="1"/>
</dbReference>
<evidence type="ECO:0000256" key="3">
    <source>
        <dbReference type="ARBA" id="ARBA00022483"/>
    </source>
</evidence>
<feature type="domain" description="Exocyst complex subunit Exo70 C-terminal" evidence="5">
    <location>
        <begin position="248"/>
        <end position="628"/>
    </location>
</feature>
<dbReference type="InterPro" id="IPR004140">
    <property type="entry name" value="Exo70"/>
</dbReference>
<dbReference type="Proteomes" id="UP000316270">
    <property type="component" value="Chromosome 5"/>
</dbReference>
<dbReference type="OrthoDB" id="1922221at2759"/>
<organism evidence="6 7">
    <name type="scientific">Venturia effusa</name>
    <dbReference type="NCBI Taxonomy" id="50376"/>
    <lineage>
        <taxon>Eukaryota</taxon>
        <taxon>Fungi</taxon>
        <taxon>Dikarya</taxon>
        <taxon>Ascomycota</taxon>
        <taxon>Pezizomycotina</taxon>
        <taxon>Dothideomycetes</taxon>
        <taxon>Pleosporomycetidae</taxon>
        <taxon>Venturiales</taxon>
        <taxon>Venturiaceae</taxon>
        <taxon>Venturia</taxon>
    </lineage>
</organism>
<evidence type="ECO:0000256" key="2">
    <source>
        <dbReference type="ARBA" id="ARBA00022448"/>
    </source>
</evidence>
<dbReference type="GO" id="GO:0015031">
    <property type="term" value="P:protein transport"/>
    <property type="evidence" value="ECO:0007669"/>
    <property type="project" value="UniProtKB-KW"/>
</dbReference>
<dbReference type="GO" id="GO:0006887">
    <property type="term" value="P:exocytosis"/>
    <property type="evidence" value="ECO:0007669"/>
    <property type="project" value="UniProtKB-KW"/>
</dbReference>
<dbReference type="PANTHER" id="PTHR12542:SF41">
    <property type="entry name" value="EXOCYST COMPLEX COMPONENT 7"/>
    <property type="match status" value="1"/>
</dbReference>
<comment type="subcellular location">
    <subcellularLocation>
        <location evidence="4">Bud</location>
    </subcellularLocation>
    <subcellularLocation>
        <location evidence="4">Bud neck</location>
    </subcellularLocation>
</comment>
<name>A0A517L4L7_9PEZI</name>
<comment type="similarity">
    <text evidence="1 4">Belongs to the EXO70 family.</text>
</comment>
<gene>
    <name evidence="6" type="ORF">FKW77_000268</name>
</gene>
<dbReference type="AlphaFoldDB" id="A0A517L4L7"/>
<dbReference type="GO" id="GO:0005546">
    <property type="term" value="F:phosphatidylinositol-4,5-bisphosphate binding"/>
    <property type="evidence" value="ECO:0007669"/>
    <property type="project" value="InterPro"/>
</dbReference>
<evidence type="ECO:0000313" key="6">
    <source>
        <dbReference type="EMBL" id="QDS70597.1"/>
    </source>
</evidence>
<keyword evidence="7" id="KW-1185">Reference proteome</keyword>
<protein>
    <recommendedName>
        <fullName evidence="4">Exocyst complex protein EXO70</fullName>
    </recommendedName>
</protein>
<sequence>MVAQKAAFAEESAEVEVLYANLTKLKTLTKRIQASMDRLETGGKSVEEAIAPIFSNTRRLQTTNTNIDKVIDVIERLRAPLDQRDREDQIIRSDPRQVGIQNYIASIDRATRALAGLKASQLKSNQNAINDLSQLLRYGARQLEQVFQDILQDGDDAKALEPLHYITKNQPFPTLPEEKISRLREINAHVKASVAQTGQSATHEYPTAKSYAEIRGDYIAASLRNLALASESTARKTSADAIYRRGNNGLGMYADGLRQMAEAEYSNITPIFTREEWPKMCVSTLRNAINEFAKTLRALNTHIQNNLMTDCFLAFEIMGIVQRLAMSLEKLVGELKQPIMDTAKPIRETAMSSMGRMLDDTRQRVQSLIALPMDGGAHAVTADIVTRLQTLTEYLDPLASVMRSLGDGGWSKQANAPTGSQVPSLRSFDVGADGDQLFAHYASDTLIALLEALENRARLLLKGPALQSIFMVNNIAVIERMIRSSELDTLLEKIVPKLLEPSKKRCKNSYLATWAEMARNLMTAQHTKTMRPPSGTAGESASLVKNLSSKEKEQVKKLFVDFNGAFEEKLAKHRSYGMEREVRAELAREITALIGPAYTKFYDRYHEVDKGKGKYVKYDKSAMTSALTSLG</sequence>
<evidence type="ECO:0000313" key="7">
    <source>
        <dbReference type="Proteomes" id="UP000316270"/>
    </source>
</evidence>
<dbReference type="GO" id="GO:0005935">
    <property type="term" value="C:cellular bud neck"/>
    <property type="evidence" value="ECO:0007669"/>
    <property type="project" value="UniProtKB-SubCell"/>
</dbReference>
<keyword evidence="3 4" id="KW-0268">Exocytosis</keyword>